<accession>S8CX83</accession>
<feature type="domain" description="DUF4005" evidence="5">
    <location>
        <begin position="218"/>
        <end position="271"/>
    </location>
</feature>
<dbReference type="PROSITE" id="PS50096">
    <property type="entry name" value="IQ"/>
    <property type="match status" value="2"/>
</dbReference>
<feature type="non-terminal residue" evidence="6">
    <location>
        <position position="313"/>
    </location>
</feature>
<feature type="compositionally biased region" description="Polar residues" evidence="4">
    <location>
        <begin position="255"/>
        <end position="265"/>
    </location>
</feature>
<dbReference type="PANTHER" id="PTHR32295:SF41">
    <property type="entry name" value="PROTEIN IQ-DOMAIN 11"/>
    <property type="match status" value="1"/>
</dbReference>
<dbReference type="Gene3D" id="1.20.5.190">
    <property type="match status" value="1"/>
</dbReference>
<comment type="similarity">
    <text evidence="2">Belongs to the IQD family.</text>
</comment>
<feature type="region of interest" description="Disordered" evidence="4">
    <location>
        <begin position="175"/>
        <end position="207"/>
    </location>
</feature>
<dbReference type="Proteomes" id="UP000015453">
    <property type="component" value="Unassembled WGS sequence"/>
</dbReference>
<reference evidence="6 7" key="1">
    <citation type="journal article" date="2013" name="BMC Genomics">
        <title>The miniature genome of a carnivorous plant Genlisea aurea contains a low number of genes and short non-coding sequences.</title>
        <authorList>
            <person name="Leushkin E.V."/>
            <person name="Sutormin R.A."/>
            <person name="Nabieva E.R."/>
            <person name="Penin A.A."/>
            <person name="Kondrashov A.S."/>
            <person name="Logacheva M.D."/>
        </authorList>
    </citation>
    <scope>NUCLEOTIDE SEQUENCE [LARGE SCALE GENOMIC DNA]</scope>
</reference>
<proteinExistence type="inferred from homology"/>
<evidence type="ECO:0000259" key="5">
    <source>
        <dbReference type="Pfam" id="PF13178"/>
    </source>
</evidence>
<dbReference type="GO" id="GO:0005516">
    <property type="term" value="F:calmodulin binding"/>
    <property type="evidence" value="ECO:0007669"/>
    <property type="project" value="UniProtKB-KW"/>
</dbReference>
<feature type="compositionally biased region" description="Low complexity" evidence="4">
    <location>
        <begin position="283"/>
        <end position="296"/>
    </location>
</feature>
<comment type="subunit">
    <text evidence="3">Binds to multiple calmodulin (CaM) in the presence of Ca(2+) and CaM-like proteins.</text>
</comment>
<dbReference type="SMART" id="SM00015">
    <property type="entry name" value="IQ"/>
    <property type="match status" value="2"/>
</dbReference>
<evidence type="ECO:0000256" key="2">
    <source>
        <dbReference type="ARBA" id="ARBA00024341"/>
    </source>
</evidence>
<dbReference type="AlphaFoldDB" id="S8CX83"/>
<name>S8CX83_9LAMI</name>
<comment type="caution">
    <text evidence="6">The sequence shown here is derived from an EMBL/GenBank/DDBJ whole genome shotgun (WGS) entry which is preliminary data.</text>
</comment>
<dbReference type="PANTHER" id="PTHR32295">
    <property type="entry name" value="IQ-DOMAIN 5-RELATED"/>
    <property type="match status" value="1"/>
</dbReference>
<dbReference type="Pfam" id="PF13178">
    <property type="entry name" value="DUF4005"/>
    <property type="match status" value="1"/>
</dbReference>
<keyword evidence="1" id="KW-0112">Calmodulin-binding</keyword>
<evidence type="ECO:0000256" key="3">
    <source>
        <dbReference type="ARBA" id="ARBA00024378"/>
    </source>
</evidence>
<sequence>YFILRQRHIVVPARSAAIKIQSAFRGYLARKALRALKGVVKLQALIRGWTVRQQAINTLKCLQSIVNIQSEVCTNKRERIKEKVRHKSHGSREKDINMDLNSQQNWDNSTLTKEEMKALVLAKRESSLKKERIQEYYISHRRSAETERNRVHERQRYWLKQWVDIHLSKNEATVNTERVKTRNRDEAGNRVPNLRQYQRQQQHQAEISDSMTYVSRRSYHHNKQRSTGDDNSLMCSTSSLPAYMASTESAKAKTRSTSAPRQRPQSFDACNEMNSPYKCGKASPISSITSDKTTSSMATNSISYTLKSPRLKG</sequence>
<feature type="compositionally biased region" description="Polar residues" evidence="4">
    <location>
        <begin position="297"/>
        <end position="306"/>
    </location>
</feature>
<dbReference type="CDD" id="cd23767">
    <property type="entry name" value="IQCD"/>
    <property type="match status" value="1"/>
</dbReference>
<feature type="compositionally biased region" description="Low complexity" evidence="4">
    <location>
        <begin position="195"/>
        <end position="204"/>
    </location>
</feature>
<gene>
    <name evidence="6" type="ORF">M569_05181</name>
</gene>
<dbReference type="OrthoDB" id="696085at2759"/>
<keyword evidence="7" id="KW-1185">Reference proteome</keyword>
<protein>
    <recommendedName>
        <fullName evidence="5">DUF4005 domain-containing protein</fullName>
    </recommendedName>
</protein>
<dbReference type="Pfam" id="PF00612">
    <property type="entry name" value="IQ"/>
    <property type="match status" value="2"/>
</dbReference>
<evidence type="ECO:0000313" key="7">
    <source>
        <dbReference type="Proteomes" id="UP000015453"/>
    </source>
</evidence>
<evidence type="ECO:0000256" key="1">
    <source>
        <dbReference type="ARBA" id="ARBA00022860"/>
    </source>
</evidence>
<feature type="non-terminal residue" evidence="6">
    <location>
        <position position="1"/>
    </location>
</feature>
<dbReference type="InterPro" id="IPR025064">
    <property type="entry name" value="DUF4005"/>
</dbReference>
<feature type="compositionally biased region" description="Basic and acidic residues" evidence="4">
    <location>
        <begin position="177"/>
        <end position="188"/>
    </location>
</feature>
<feature type="region of interest" description="Disordered" evidence="4">
    <location>
        <begin position="246"/>
        <end position="313"/>
    </location>
</feature>
<evidence type="ECO:0000313" key="6">
    <source>
        <dbReference type="EMBL" id="EPS69586.1"/>
    </source>
</evidence>
<dbReference type="InterPro" id="IPR000048">
    <property type="entry name" value="IQ_motif_EF-hand-BS"/>
</dbReference>
<dbReference type="EMBL" id="AUSU01002055">
    <property type="protein sequence ID" value="EPS69586.1"/>
    <property type="molecule type" value="Genomic_DNA"/>
</dbReference>
<organism evidence="6 7">
    <name type="scientific">Genlisea aurea</name>
    <dbReference type="NCBI Taxonomy" id="192259"/>
    <lineage>
        <taxon>Eukaryota</taxon>
        <taxon>Viridiplantae</taxon>
        <taxon>Streptophyta</taxon>
        <taxon>Embryophyta</taxon>
        <taxon>Tracheophyta</taxon>
        <taxon>Spermatophyta</taxon>
        <taxon>Magnoliopsida</taxon>
        <taxon>eudicotyledons</taxon>
        <taxon>Gunneridae</taxon>
        <taxon>Pentapetalae</taxon>
        <taxon>asterids</taxon>
        <taxon>lamiids</taxon>
        <taxon>Lamiales</taxon>
        <taxon>Lentibulariaceae</taxon>
        <taxon>Genlisea</taxon>
    </lineage>
</organism>
<evidence type="ECO:0000256" key="4">
    <source>
        <dbReference type="SAM" id="MobiDB-lite"/>
    </source>
</evidence>